<name>A0A3A1YF68_9FLAO</name>
<evidence type="ECO:0000313" key="3">
    <source>
        <dbReference type="Proteomes" id="UP000265497"/>
    </source>
</evidence>
<reference evidence="2 3" key="1">
    <citation type="submission" date="2017-08" db="EMBL/GenBank/DDBJ databases">
        <title>Capnocytophaga canis 17-158 assembly.</title>
        <authorList>
            <person name="Gulvik C.A."/>
        </authorList>
    </citation>
    <scope>NUCLEOTIDE SEQUENCE [LARGE SCALE GENOMIC DNA]</scope>
    <source>
        <strain evidence="2 3">17-158</strain>
    </source>
</reference>
<dbReference type="EMBL" id="NSDI01000008">
    <property type="protein sequence ID" value="RIY35919.1"/>
    <property type="molecule type" value="Genomic_DNA"/>
</dbReference>
<dbReference type="Gene3D" id="3.90.550.10">
    <property type="entry name" value="Spore Coat Polysaccharide Biosynthesis Protein SpsA, Chain A"/>
    <property type="match status" value="1"/>
</dbReference>
<comment type="caution">
    <text evidence="2">The sequence shown here is derived from an EMBL/GenBank/DDBJ whole genome shotgun (WGS) entry which is preliminary data.</text>
</comment>
<dbReference type="InterPro" id="IPR029044">
    <property type="entry name" value="Nucleotide-diphossugar_trans"/>
</dbReference>
<dbReference type="AlphaFoldDB" id="A0A3A1YF68"/>
<evidence type="ECO:0000313" key="2">
    <source>
        <dbReference type="EMBL" id="RIY35919.1"/>
    </source>
</evidence>
<dbReference type="GO" id="GO:0016758">
    <property type="term" value="F:hexosyltransferase activity"/>
    <property type="evidence" value="ECO:0007669"/>
    <property type="project" value="UniProtKB-ARBA"/>
</dbReference>
<evidence type="ECO:0000259" key="1">
    <source>
        <dbReference type="Pfam" id="PF00535"/>
    </source>
</evidence>
<feature type="domain" description="Glycosyltransferase 2-like" evidence="1">
    <location>
        <begin position="7"/>
        <end position="148"/>
    </location>
</feature>
<dbReference type="CDD" id="cd00761">
    <property type="entry name" value="Glyco_tranf_GTA_type"/>
    <property type="match status" value="1"/>
</dbReference>
<keyword evidence="2" id="KW-0808">Transferase</keyword>
<sequence length="252" mass="29166">MKENLVSIITPMYNGAKYVGQTIESVLLQSYQNWEMLIVDDGSKDNSVEIVREYTEKDKRIKLIQQKNGGSASARNNALRNAQGRYICFLDSDDLLESSFFEKQLSFLKEKNAALVFASYNRIDENGNQKLKPFIVPEKVTYNSLLKTCPISCLTSVYDKSVTGEQFFREELKSLRDDFAFWLEMLKKIKVAYGNKEVLASYRVFASSTTGNKKKVIKPQFLVYYKVEKLGLFKSLYYLAHWAINGFFKYKR</sequence>
<dbReference type="PANTHER" id="PTHR22916">
    <property type="entry name" value="GLYCOSYLTRANSFERASE"/>
    <property type="match status" value="1"/>
</dbReference>
<gene>
    <name evidence="2" type="ORF">CKY20_08635</name>
</gene>
<dbReference type="PANTHER" id="PTHR22916:SF3">
    <property type="entry name" value="UDP-GLCNAC:BETAGAL BETA-1,3-N-ACETYLGLUCOSAMINYLTRANSFERASE-LIKE PROTEIN 1"/>
    <property type="match status" value="1"/>
</dbReference>
<organism evidence="2 3">
    <name type="scientific">Capnocytophaga canis</name>
    <dbReference type="NCBI Taxonomy" id="1848903"/>
    <lineage>
        <taxon>Bacteria</taxon>
        <taxon>Pseudomonadati</taxon>
        <taxon>Bacteroidota</taxon>
        <taxon>Flavobacteriia</taxon>
        <taxon>Flavobacteriales</taxon>
        <taxon>Flavobacteriaceae</taxon>
        <taxon>Capnocytophaga</taxon>
    </lineage>
</organism>
<dbReference type="RefSeq" id="WP_119652863.1">
    <property type="nucleotide sequence ID" value="NZ_NSDI01000008.1"/>
</dbReference>
<dbReference type="SUPFAM" id="SSF53448">
    <property type="entry name" value="Nucleotide-diphospho-sugar transferases"/>
    <property type="match status" value="1"/>
</dbReference>
<dbReference type="Pfam" id="PF00535">
    <property type="entry name" value="Glycos_transf_2"/>
    <property type="match status" value="1"/>
</dbReference>
<dbReference type="InterPro" id="IPR001173">
    <property type="entry name" value="Glyco_trans_2-like"/>
</dbReference>
<dbReference type="Proteomes" id="UP000265497">
    <property type="component" value="Unassembled WGS sequence"/>
</dbReference>
<protein>
    <submittedName>
        <fullName evidence="2">Teichuronic acid biosynthesis glycosyl transferase</fullName>
    </submittedName>
</protein>
<accession>A0A3A1YF68</accession>
<proteinExistence type="predicted"/>